<accession>F0X8E8</accession>
<dbReference type="PROSITE" id="PS50297">
    <property type="entry name" value="ANK_REP_REGION"/>
    <property type="match status" value="2"/>
</dbReference>
<feature type="coiled-coil region" evidence="4">
    <location>
        <begin position="1770"/>
        <end position="1807"/>
    </location>
</feature>
<keyword evidence="4" id="KW-0175">Coiled coil</keyword>
<dbReference type="SMART" id="SM00248">
    <property type="entry name" value="ANK"/>
    <property type="match status" value="16"/>
</dbReference>
<dbReference type="EMBL" id="GL629735">
    <property type="protein sequence ID" value="EFX06055.1"/>
    <property type="molecule type" value="Genomic_DNA"/>
</dbReference>
<keyword evidence="2 3" id="KW-0040">ANK repeat</keyword>
<dbReference type="RefSeq" id="XP_014175537.1">
    <property type="nucleotide sequence ID" value="XM_014320062.1"/>
</dbReference>
<dbReference type="Proteomes" id="UP000007796">
    <property type="component" value="Unassembled WGS sequence"/>
</dbReference>
<feature type="repeat" description="ANK" evidence="3">
    <location>
        <begin position="1507"/>
        <end position="1539"/>
    </location>
</feature>
<dbReference type="OrthoDB" id="194358at2759"/>
<dbReference type="eggNOG" id="ENOG502QVYS">
    <property type="taxonomic scope" value="Eukaryota"/>
</dbReference>
<feature type="repeat" description="ANK" evidence="3">
    <location>
        <begin position="1444"/>
        <end position="1476"/>
    </location>
</feature>
<keyword evidence="6" id="KW-1185">Reference proteome</keyword>
<sequence>MASKAQAAGNRRRRLAALADEWQVGLLPPPAPIVRPLQPLSVRIPADDQTAEELLKEQRLAATADGQQQRSTSLSRTFTTLKKRDKAWEPREIFVALDAHIDKQGSPGVAEALIAKLVTAGGDINVASTKTKTSLLTRRRSVESFERGRLLQRAIEHGDSRLVAILVPYADSVTLDGSLPGAILSCHVAVVEHLVRYGASASATSAGRDAFRKVCSAGGQEDIISVLLASGGCPLPDILSPALVDAVECGCTETVRHLSRASADGSFENASALLKAIAASRVDLALAILTGSKPPSVPLLNEAFYELFRQETMHPNEKMAMAESLLCAGASGDAVASAVDQACLSNFSKMVSLLISYGAPIEHENAITVRRAISQKQIDLARILLASNTTLRPQYASECVALIPKHVSNEERREVLELLLRKGASGIPLHDCLIDAVEAGDISSTQLLLTPHFSGPERQVVSSPSPNPFVGRKSLQRHHTASAEHKEGMALQLAVQTMNFSIVDQILAVRPAPEILANVFPSISLLSPEPQYQMYELFLATGFSGPCVSAVLQRALEERPSNRDSRLIALLLRHIGDTSQAGGAGVLAAVTNHDISLLNTILQNSQPTVQTVAAAMPQAMAIDDLPTRRLMVRSLLIAGAGQDGKSVAEALVTTLSANPVDGELLHLLLDVGLADVNYNAQAGSPVTLAAINPDPRVLDALLKTQRSNRDNLVHALYAISNLPFTDAKAVKLNMLLQHTQDEAALSYLLVAEVEAAVKNPPDPRILSVIKTLLAAGADINARNAAALCHAVTASNVRIVEMFLVRRPSPDSLATAISRIFSIPDAMDRLSLAKVLLEAGVPAHQASCELKHAVVNTPDDIPLLRMLAEFSDPEHSGALLVAVQQQKMETVSMLLSSQKFAVPVLNSALVETMRVADKGNRQVICNMLVKAGATGTAVSDSLLSAAQDADLDLCHILLANGAKIGHQDGQAIVLACRSGAVGTVEMLLQSLPPTPDKDVVLVRAFHEAGLLDDLAMRETLFRLLLEHGLRGDELDKQLVSAVSHGDDGIPLIRLLLEYGASPNYSSGEAVWTSTRNSFLPTLELLLGLEDHAFMKEEDASTVVVETTAGENGPKPSQETMVRALKASWMLKGEDRYQVIKSLFAAGLKAGEAVHVALKKAVRDSKPNLDLVSLLLSNGASPLEGGCQTLVDATWRCLVPILELCLAREIPSEDLNYIFAEAFAPSDTSRWLSDDGVSVARLLLEKGSRGDGLPRALIAAIRNCGTDKDHNSRQLIQLLVKHGVDVNFEHGQPLQDAAKHGSQEIVRLLLSLNPDPYSAIAAFQLILESGPAEEDVIGLITLFNDYRISGDACGPEIIFNHSDFEPVVFRAMSQYPRSVGVLDALLNSGYYHDQMTTARVVPEIEENEPVSLLFWALLQPQKKISSAVVELLIQRGSKVNFETSRSRMTPLMLAIQNKRQDLVETLITAGANIDIADYAGNTPLFMAVCSGGDAGLSMVESILGAEPSRNDGSLHMAARNLNVKVMKLLVQHGHEVDFPSDLHDGRSALAEICLHGSDGRVLTASALREMEYAISYLIKEGSDVTLRSDGKTPLLLALEAEDPVGTTQVLLKAGMHKYVNKAFNQYDDGTHIYSPTMYVSHVRYLQPSTPAAETVREKLLGLLRRSRTEDVYYAHSPGGKAQPKGAVGVPEELLRAERERQAREERVAAEDRDHERARRQAQELAELAERTHRESMARERAAILERAQAYAEAARVRELGEAAAHAEAVRMRIRAETEVKAEALQLKLLQQEAEQVALLEQSRTAHEQQLQLETDRKNQLLIHEKELNMERVSAAKQISDITLEERRALDQLNEVQNRRERARLEEGRRLADAIREIPGANGAIGSRNMAGYIMGEET</sequence>
<dbReference type="CDD" id="cd06503">
    <property type="entry name" value="ATP-synt_Fo_b"/>
    <property type="match status" value="1"/>
</dbReference>
<dbReference type="PANTHER" id="PTHR24189">
    <property type="entry name" value="MYOTROPHIN"/>
    <property type="match status" value="1"/>
</dbReference>
<evidence type="ECO:0000256" key="1">
    <source>
        <dbReference type="ARBA" id="ARBA00022737"/>
    </source>
</evidence>
<dbReference type="SUPFAM" id="SSF48403">
    <property type="entry name" value="Ankyrin repeat"/>
    <property type="match status" value="5"/>
</dbReference>
<dbReference type="InterPro" id="IPR050745">
    <property type="entry name" value="Multifunctional_regulatory"/>
</dbReference>
<dbReference type="InterPro" id="IPR036770">
    <property type="entry name" value="Ankyrin_rpt-contain_sf"/>
</dbReference>
<evidence type="ECO:0000313" key="5">
    <source>
        <dbReference type="EMBL" id="EFX06055.1"/>
    </source>
</evidence>
<evidence type="ECO:0000256" key="3">
    <source>
        <dbReference type="PROSITE-ProRule" id="PRU00023"/>
    </source>
</evidence>
<evidence type="ECO:0000256" key="4">
    <source>
        <dbReference type="SAM" id="Coils"/>
    </source>
</evidence>
<protein>
    <submittedName>
        <fullName evidence="5">Uncharacterized protein</fullName>
    </submittedName>
</protein>
<dbReference type="InParanoid" id="F0X8E8"/>
<dbReference type="Pfam" id="PF12796">
    <property type="entry name" value="Ank_2"/>
    <property type="match status" value="1"/>
</dbReference>
<dbReference type="InterPro" id="IPR002110">
    <property type="entry name" value="Ankyrin_rpt"/>
</dbReference>
<evidence type="ECO:0000256" key="2">
    <source>
        <dbReference type="ARBA" id="ARBA00023043"/>
    </source>
</evidence>
<dbReference type="PROSITE" id="PS50088">
    <property type="entry name" value="ANK_REPEAT"/>
    <property type="match status" value="2"/>
</dbReference>
<evidence type="ECO:0000313" key="6">
    <source>
        <dbReference type="Proteomes" id="UP000007796"/>
    </source>
</evidence>
<reference evidence="5 6" key="1">
    <citation type="journal article" date="2011" name="Proc. Natl. Acad. Sci. U.S.A.">
        <title>Genome and transcriptome analyses of the mountain pine beetle-fungal symbiont Grosmannia clavigera, a lodgepole pine pathogen.</title>
        <authorList>
            <person name="DiGuistini S."/>
            <person name="Wang Y."/>
            <person name="Liao N.Y."/>
            <person name="Taylor G."/>
            <person name="Tanguay P."/>
            <person name="Feau N."/>
            <person name="Henrissat B."/>
            <person name="Chan S.K."/>
            <person name="Hesse-Orce U."/>
            <person name="Alamouti S.M."/>
            <person name="Tsui C.K.M."/>
            <person name="Docking R.T."/>
            <person name="Levasseur A."/>
            <person name="Haridas S."/>
            <person name="Robertson G."/>
            <person name="Birol I."/>
            <person name="Holt R.A."/>
            <person name="Marra M.A."/>
            <person name="Hamelin R.C."/>
            <person name="Hirst M."/>
            <person name="Jones S.J.M."/>
            <person name="Bohlmann J."/>
            <person name="Breuil C."/>
        </authorList>
    </citation>
    <scope>NUCLEOTIDE SEQUENCE [LARGE SCALE GENOMIC DNA]</scope>
    <source>
        <strain evidence="6">kw1407 / UAMH 11150</strain>
    </source>
</reference>
<dbReference type="HOGENOM" id="CLU_001569_0_0_1"/>
<dbReference type="PANTHER" id="PTHR24189:SF50">
    <property type="entry name" value="ANKYRIN REPEAT AND SOCS BOX PROTEIN 2"/>
    <property type="match status" value="1"/>
</dbReference>
<keyword evidence="1" id="KW-0677">Repeat</keyword>
<organism evidence="6">
    <name type="scientific">Grosmannia clavigera (strain kw1407 / UAMH 11150)</name>
    <name type="common">Blue stain fungus</name>
    <name type="synonym">Graphiocladiella clavigera</name>
    <dbReference type="NCBI Taxonomy" id="655863"/>
    <lineage>
        <taxon>Eukaryota</taxon>
        <taxon>Fungi</taxon>
        <taxon>Dikarya</taxon>
        <taxon>Ascomycota</taxon>
        <taxon>Pezizomycotina</taxon>
        <taxon>Sordariomycetes</taxon>
        <taxon>Sordariomycetidae</taxon>
        <taxon>Ophiostomatales</taxon>
        <taxon>Ophiostomataceae</taxon>
        <taxon>Leptographium</taxon>
    </lineage>
</organism>
<feature type="coiled-coil region" evidence="4">
    <location>
        <begin position="1705"/>
        <end position="1732"/>
    </location>
</feature>
<dbReference type="GeneID" id="25977301"/>
<dbReference type="STRING" id="655863.F0X8E8"/>
<proteinExistence type="predicted"/>
<dbReference type="Gene3D" id="1.25.40.20">
    <property type="entry name" value="Ankyrin repeat-containing domain"/>
    <property type="match status" value="7"/>
</dbReference>
<name>F0X8E8_GROCL</name>
<gene>
    <name evidence="5" type="ORF">CMQ_4124</name>
</gene>